<comment type="caution">
    <text evidence="1">The sequence shown here is derived from an EMBL/GenBank/DDBJ whole genome shotgun (WGS) entry which is preliminary data.</text>
</comment>
<keyword evidence="2" id="KW-1185">Reference proteome</keyword>
<reference evidence="1" key="1">
    <citation type="submission" date="2024-12" db="EMBL/GenBank/DDBJ databases">
        <authorList>
            <person name="Wu N."/>
        </authorList>
    </citation>
    <scope>NUCLEOTIDE SEQUENCE</scope>
    <source>
        <strain evidence="1">P15</strain>
    </source>
</reference>
<gene>
    <name evidence="1" type="ORF">ACI1P1_04825</name>
</gene>
<proteinExistence type="predicted"/>
<accession>A0ACC7NTF6</accession>
<dbReference type="Proteomes" id="UP001631969">
    <property type="component" value="Unassembled WGS sequence"/>
</dbReference>
<name>A0ACC7NTF6_9BACL</name>
<evidence type="ECO:0000313" key="1">
    <source>
        <dbReference type="EMBL" id="MFM9327622.1"/>
    </source>
</evidence>
<dbReference type="EMBL" id="JBJURJ010000003">
    <property type="protein sequence ID" value="MFM9327622.1"/>
    <property type="molecule type" value="Genomic_DNA"/>
</dbReference>
<keyword evidence="1" id="KW-0067">ATP-binding</keyword>
<keyword evidence="1" id="KW-0547">Nucleotide-binding</keyword>
<organism evidence="1 2">
    <name type="scientific">Paenibacillus mesotrionivorans</name>
    <dbReference type="NCBI Taxonomy" id="3160968"/>
    <lineage>
        <taxon>Bacteria</taxon>
        <taxon>Bacillati</taxon>
        <taxon>Bacillota</taxon>
        <taxon>Bacilli</taxon>
        <taxon>Bacillales</taxon>
        <taxon>Paenibacillaceae</taxon>
        <taxon>Paenibacillus</taxon>
    </lineage>
</organism>
<protein>
    <submittedName>
        <fullName evidence="1">ABC transporter ATP-binding protein</fullName>
    </submittedName>
</protein>
<sequence>MIEAVDCFKGYDGTPVLQDVSFRVKPGEIYGIIGPNGSGKSTLLRLISGVERADAGEVRIEGRPAETYSRRRLAQLMAVLEQEAIPPVGFTVRQVVEMGRFPHQDWLGRERRSGGEARGWAAPGEKVGGEGQPLVTEGQKGGGEGQPLVTEGQKGGGEGQPLVTEGQKGGGEGQPLVTEGQKRLSGGVDRLLDQVMERLGLMALADRTLDQVSGGERQRTALGKAMAQEPRVLLLDEPTTYLDIGYQLQMMDYVSRWNRENGLTVVAVLHDLNLAAQYCHRLLVLHQGRIVAEGTPAEIIDPALIGRVYGTVPAVVAHPVSGIPQILLQPEEG</sequence>
<evidence type="ECO:0000313" key="2">
    <source>
        <dbReference type="Proteomes" id="UP001631969"/>
    </source>
</evidence>